<dbReference type="InterPro" id="IPR000073">
    <property type="entry name" value="AB_hydrolase_1"/>
</dbReference>
<keyword evidence="4" id="KW-0378">Hydrolase</keyword>
<evidence type="ECO:0000256" key="2">
    <source>
        <dbReference type="SAM" id="SignalP"/>
    </source>
</evidence>
<dbReference type="SUPFAM" id="SSF53474">
    <property type="entry name" value="alpha/beta-Hydrolases"/>
    <property type="match status" value="1"/>
</dbReference>
<evidence type="ECO:0000256" key="1">
    <source>
        <dbReference type="SAM" id="MobiDB-lite"/>
    </source>
</evidence>
<dbReference type="InterPro" id="IPR029058">
    <property type="entry name" value="AB_hydrolase_fold"/>
</dbReference>
<dbReference type="PROSITE" id="PS51257">
    <property type="entry name" value="PROKAR_LIPOPROTEIN"/>
    <property type="match status" value="1"/>
</dbReference>
<dbReference type="InterPro" id="IPR022742">
    <property type="entry name" value="Hydrolase_4"/>
</dbReference>
<feature type="compositionally biased region" description="Low complexity" evidence="1">
    <location>
        <begin position="352"/>
        <end position="366"/>
    </location>
</feature>
<feature type="domain" description="Serine aminopeptidase S33" evidence="3">
    <location>
        <begin position="67"/>
        <end position="304"/>
    </location>
</feature>
<accession>A0A967C1U2</accession>
<dbReference type="PRINTS" id="PR00111">
    <property type="entry name" value="ABHYDROLASE"/>
</dbReference>
<feature type="region of interest" description="Disordered" evidence="1">
    <location>
        <begin position="338"/>
        <end position="366"/>
    </location>
</feature>
<dbReference type="PANTHER" id="PTHR11614">
    <property type="entry name" value="PHOSPHOLIPASE-RELATED"/>
    <property type="match status" value="1"/>
</dbReference>
<name>A0A967C1U2_9PROT</name>
<keyword evidence="5" id="KW-1185">Reference proteome</keyword>
<proteinExistence type="predicted"/>
<gene>
    <name evidence="4" type="ORF">HBA54_05500</name>
</gene>
<comment type="caution">
    <text evidence="4">The sequence shown here is derived from an EMBL/GenBank/DDBJ whole genome shotgun (WGS) entry which is preliminary data.</text>
</comment>
<sequence>MTRSRPTRLLLCCLLLALGACAPRLAPPGPGLQNPESPVAQISGDRFVTADGLTLPLRSWEPPADKAPHGVILALHGFNDYSEAFSLPGPALAQAGLLVYAYDQRGFGTAPHTGLWAGIDRLTGDLSDAAALLQERHPDLPLFLLGESMGGAVVLAALAGANPPQAEGVILAAPAVWARSTMPFSQRAALWLGARLFPWARFSGSGLGIQASDNIEMLRGLGRDPLFIKKTRVDAIYGLVNLMDAALQAAPSIDQDALLLYGERDEVVPAEPTYALWRSLPPEAAARQRRALYAEGWHMLLRDLQAGVVIDDIAAWTRDRQAPLPSQAEAYAAAALAKDGGTADPETENATENETAAAGGCAAPAC</sequence>
<dbReference type="GO" id="GO:0016787">
    <property type="term" value="F:hydrolase activity"/>
    <property type="evidence" value="ECO:0007669"/>
    <property type="project" value="UniProtKB-KW"/>
</dbReference>
<dbReference type="Pfam" id="PF12146">
    <property type="entry name" value="Hydrolase_4"/>
    <property type="match status" value="1"/>
</dbReference>
<dbReference type="EMBL" id="JAAQPH010000003">
    <property type="protein sequence ID" value="NIA68041.1"/>
    <property type="molecule type" value="Genomic_DNA"/>
</dbReference>
<evidence type="ECO:0000313" key="4">
    <source>
        <dbReference type="EMBL" id="NIA68041.1"/>
    </source>
</evidence>
<protein>
    <submittedName>
        <fullName evidence="4">Alpha/beta hydrolase</fullName>
    </submittedName>
</protein>
<dbReference type="Gene3D" id="3.40.50.1820">
    <property type="entry name" value="alpha/beta hydrolase"/>
    <property type="match status" value="1"/>
</dbReference>
<evidence type="ECO:0000259" key="3">
    <source>
        <dbReference type="Pfam" id="PF12146"/>
    </source>
</evidence>
<keyword evidence="2" id="KW-0732">Signal</keyword>
<dbReference type="AlphaFoldDB" id="A0A967C1U2"/>
<dbReference type="InterPro" id="IPR051044">
    <property type="entry name" value="MAG_DAG_Lipase"/>
</dbReference>
<feature type="chain" id="PRO_5036764120" evidence="2">
    <location>
        <begin position="23"/>
        <end position="366"/>
    </location>
</feature>
<organism evidence="4 5">
    <name type="scientific">Pelagibius litoralis</name>
    <dbReference type="NCBI Taxonomy" id="374515"/>
    <lineage>
        <taxon>Bacteria</taxon>
        <taxon>Pseudomonadati</taxon>
        <taxon>Pseudomonadota</taxon>
        <taxon>Alphaproteobacteria</taxon>
        <taxon>Rhodospirillales</taxon>
        <taxon>Rhodovibrionaceae</taxon>
        <taxon>Pelagibius</taxon>
    </lineage>
</organism>
<feature type="signal peptide" evidence="2">
    <location>
        <begin position="1"/>
        <end position="22"/>
    </location>
</feature>
<evidence type="ECO:0000313" key="5">
    <source>
        <dbReference type="Proteomes" id="UP000761264"/>
    </source>
</evidence>
<dbReference type="Proteomes" id="UP000761264">
    <property type="component" value="Unassembled WGS sequence"/>
</dbReference>
<reference evidence="4" key="1">
    <citation type="submission" date="2020-03" db="EMBL/GenBank/DDBJ databases">
        <title>Genome of Pelagibius litoralis DSM 21314T.</title>
        <authorList>
            <person name="Wang G."/>
        </authorList>
    </citation>
    <scope>NUCLEOTIDE SEQUENCE</scope>
    <source>
        <strain evidence="4">DSM 21314</strain>
    </source>
</reference>